<evidence type="ECO:0000256" key="4">
    <source>
        <dbReference type="ARBA" id="ARBA00022833"/>
    </source>
</evidence>
<accession>A0A921ZLH5</accession>
<dbReference type="AlphaFoldDB" id="A0A921ZLH5"/>
<feature type="domain" description="C2H2-type" evidence="6">
    <location>
        <begin position="231"/>
        <end position="259"/>
    </location>
</feature>
<proteinExistence type="predicted"/>
<dbReference type="PANTHER" id="PTHR24379:SF121">
    <property type="entry name" value="C2H2-TYPE DOMAIN-CONTAINING PROTEIN"/>
    <property type="match status" value="1"/>
</dbReference>
<feature type="domain" description="C2H2-type" evidence="6">
    <location>
        <begin position="145"/>
        <end position="167"/>
    </location>
</feature>
<sequence length="299" mass="34717">MTTLKMLQNYGLIEIDKSLEEMCVTKISTNYTDKEDKYELEKVWLDHSTEDLKLIINDSIKEENVEGTKFKTAKYTTRESNDMSTASVPNLRLKREKVISNSKKGKKQWQTGFNITGEVKCEVCDTKLPNMYVYHTHMNSHYPNHICEACGKGFLTERRLKRHMPSHKQGLFKCQSCDAEFTNYNTLCSHRQRKHSSVQLYKCPHCGERFATFTRRALHLAAVHAEPAGKYVCHICEKQFLVSSNLSAHMRKKHLKIKRHFCNECDAGFFQKQELMCHMTVHTGISLFQCSVCNKGLRF</sequence>
<evidence type="ECO:0000313" key="7">
    <source>
        <dbReference type="EMBL" id="KAG6459976.1"/>
    </source>
</evidence>
<keyword evidence="1" id="KW-0479">Metal-binding</keyword>
<dbReference type="InterPro" id="IPR008598">
    <property type="entry name" value="Di19_Zn-bd"/>
</dbReference>
<dbReference type="EMBL" id="JH668645">
    <property type="protein sequence ID" value="KAG6459977.1"/>
    <property type="molecule type" value="Genomic_DNA"/>
</dbReference>
<dbReference type="PANTHER" id="PTHR24379">
    <property type="entry name" value="KRAB AND ZINC FINGER DOMAIN-CONTAINING"/>
    <property type="match status" value="1"/>
</dbReference>
<keyword evidence="2" id="KW-0677">Repeat</keyword>
<gene>
    <name evidence="7" type="ORF">O3G_MSEX011699</name>
</gene>
<dbReference type="SMART" id="SM00355">
    <property type="entry name" value="ZnF_C2H2"/>
    <property type="match status" value="6"/>
</dbReference>
<comment type="caution">
    <text evidence="7">The sequence shown here is derived from an EMBL/GenBank/DDBJ whole genome shotgun (WGS) entry which is preliminary data.</text>
</comment>
<dbReference type="GO" id="GO:0008270">
    <property type="term" value="F:zinc ion binding"/>
    <property type="evidence" value="ECO:0007669"/>
    <property type="project" value="UniProtKB-KW"/>
</dbReference>
<organism evidence="7 8">
    <name type="scientific">Manduca sexta</name>
    <name type="common">Tobacco hawkmoth</name>
    <name type="synonym">Tobacco hornworm</name>
    <dbReference type="NCBI Taxonomy" id="7130"/>
    <lineage>
        <taxon>Eukaryota</taxon>
        <taxon>Metazoa</taxon>
        <taxon>Ecdysozoa</taxon>
        <taxon>Arthropoda</taxon>
        <taxon>Hexapoda</taxon>
        <taxon>Insecta</taxon>
        <taxon>Pterygota</taxon>
        <taxon>Neoptera</taxon>
        <taxon>Endopterygota</taxon>
        <taxon>Lepidoptera</taxon>
        <taxon>Glossata</taxon>
        <taxon>Ditrysia</taxon>
        <taxon>Bombycoidea</taxon>
        <taxon>Sphingidae</taxon>
        <taxon>Sphinginae</taxon>
        <taxon>Sphingini</taxon>
        <taxon>Manduca</taxon>
    </lineage>
</organism>
<reference evidence="7" key="2">
    <citation type="submission" date="2020-12" db="EMBL/GenBank/DDBJ databases">
        <authorList>
            <person name="Kanost M."/>
        </authorList>
    </citation>
    <scope>NUCLEOTIDE SEQUENCE</scope>
</reference>
<evidence type="ECO:0000313" key="8">
    <source>
        <dbReference type="Proteomes" id="UP000791440"/>
    </source>
</evidence>
<name>A0A921ZLH5_MANSE</name>
<evidence type="ECO:0000256" key="2">
    <source>
        <dbReference type="ARBA" id="ARBA00022737"/>
    </source>
</evidence>
<protein>
    <recommendedName>
        <fullName evidence="6">C2H2-type domain-containing protein</fullName>
    </recommendedName>
</protein>
<dbReference type="Pfam" id="PF05605">
    <property type="entry name" value="zf-Di19"/>
    <property type="match status" value="1"/>
</dbReference>
<feature type="domain" description="C2H2-type" evidence="6">
    <location>
        <begin position="201"/>
        <end position="229"/>
    </location>
</feature>
<feature type="domain" description="C2H2-type" evidence="6">
    <location>
        <begin position="172"/>
        <end position="200"/>
    </location>
</feature>
<evidence type="ECO:0000256" key="3">
    <source>
        <dbReference type="ARBA" id="ARBA00022771"/>
    </source>
</evidence>
<dbReference type="Proteomes" id="UP000791440">
    <property type="component" value="Unassembled WGS sequence"/>
</dbReference>
<dbReference type="PROSITE" id="PS00028">
    <property type="entry name" value="ZINC_FINGER_C2H2_1"/>
    <property type="match status" value="5"/>
</dbReference>
<reference evidence="7" key="1">
    <citation type="journal article" date="2016" name="Insect Biochem. Mol. Biol.">
        <title>Multifaceted biological insights from a draft genome sequence of the tobacco hornworm moth, Manduca sexta.</title>
        <authorList>
            <person name="Kanost M.R."/>
            <person name="Arrese E.L."/>
            <person name="Cao X."/>
            <person name="Chen Y.R."/>
            <person name="Chellapilla S."/>
            <person name="Goldsmith M.R."/>
            <person name="Grosse-Wilde E."/>
            <person name="Heckel D.G."/>
            <person name="Herndon N."/>
            <person name="Jiang H."/>
            <person name="Papanicolaou A."/>
            <person name="Qu J."/>
            <person name="Soulages J.L."/>
            <person name="Vogel H."/>
            <person name="Walters J."/>
            <person name="Waterhouse R.M."/>
            <person name="Ahn S.J."/>
            <person name="Almeida F.C."/>
            <person name="An C."/>
            <person name="Aqrawi P."/>
            <person name="Bretschneider A."/>
            <person name="Bryant W.B."/>
            <person name="Bucks S."/>
            <person name="Chao H."/>
            <person name="Chevignon G."/>
            <person name="Christen J.M."/>
            <person name="Clarke D.F."/>
            <person name="Dittmer N.T."/>
            <person name="Ferguson L.C.F."/>
            <person name="Garavelou S."/>
            <person name="Gordon K.H.J."/>
            <person name="Gunaratna R.T."/>
            <person name="Han Y."/>
            <person name="Hauser F."/>
            <person name="He Y."/>
            <person name="Heidel-Fischer H."/>
            <person name="Hirsh A."/>
            <person name="Hu Y."/>
            <person name="Jiang H."/>
            <person name="Kalra D."/>
            <person name="Klinner C."/>
            <person name="Konig C."/>
            <person name="Kovar C."/>
            <person name="Kroll A.R."/>
            <person name="Kuwar S.S."/>
            <person name="Lee S.L."/>
            <person name="Lehman R."/>
            <person name="Li K."/>
            <person name="Li Z."/>
            <person name="Liang H."/>
            <person name="Lovelace S."/>
            <person name="Lu Z."/>
            <person name="Mansfield J.H."/>
            <person name="McCulloch K.J."/>
            <person name="Mathew T."/>
            <person name="Morton B."/>
            <person name="Muzny D.M."/>
            <person name="Neunemann D."/>
            <person name="Ongeri F."/>
            <person name="Pauchet Y."/>
            <person name="Pu L.L."/>
            <person name="Pyrousis I."/>
            <person name="Rao X.J."/>
            <person name="Redding A."/>
            <person name="Roesel C."/>
            <person name="Sanchez-Gracia A."/>
            <person name="Schaack S."/>
            <person name="Shukla A."/>
            <person name="Tetreau G."/>
            <person name="Wang Y."/>
            <person name="Xiong G.H."/>
            <person name="Traut W."/>
            <person name="Walsh T.K."/>
            <person name="Worley K.C."/>
            <person name="Wu D."/>
            <person name="Wu W."/>
            <person name="Wu Y.Q."/>
            <person name="Zhang X."/>
            <person name="Zou Z."/>
            <person name="Zucker H."/>
            <person name="Briscoe A.D."/>
            <person name="Burmester T."/>
            <person name="Clem R.J."/>
            <person name="Feyereisen R."/>
            <person name="Grimmelikhuijzen C.J.P."/>
            <person name="Hamodrakas S.J."/>
            <person name="Hansson B.S."/>
            <person name="Huguet E."/>
            <person name="Jermiin L.S."/>
            <person name="Lan Q."/>
            <person name="Lehman H.K."/>
            <person name="Lorenzen M."/>
            <person name="Merzendorfer H."/>
            <person name="Michalopoulos I."/>
            <person name="Morton D.B."/>
            <person name="Muthukrishnan S."/>
            <person name="Oakeshott J.G."/>
            <person name="Palmer W."/>
            <person name="Park Y."/>
            <person name="Passarelli A.L."/>
            <person name="Rozas J."/>
            <person name="Schwartz L.M."/>
            <person name="Smith W."/>
            <person name="Southgate A."/>
            <person name="Vilcinskas A."/>
            <person name="Vogt R."/>
            <person name="Wang P."/>
            <person name="Werren J."/>
            <person name="Yu X.Q."/>
            <person name="Zhou J.J."/>
            <person name="Brown S.J."/>
            <person name="Scherer S.E."/>
            <person name="Richards S."/>
            <person name="Blissard G.W."/>
        </authorList>
    </citation>
    <scope>NUCLEOTIDE SEQUENCE</scope>
</reference>
<keyword evidence="4" id="KW-0862">Zinc</keyword>
<feature type="domain" description="C2H2-type" evidence="6">
    <location>
        <begin position="260"/>
        <end position="284"/>
    </location>
</feature>
<evidence type="ECO:0000259" key="6">
    <source>
        <dbReference type="PROSITE" id="PS50157"/>
    </source>
</evidence>
<dbReference type="EMBL" id="JH668645">
    <property type="protein sequence ID" value="KAG6459976.1"/>
    <property type="molecule type" value="Genomic_DNA"/>
</dbReference>
<keyword evidence="3 5" id="KW-0863">Zinc-finger</keyword>
<dbReference type="PROSITE" id="PS50157">
    <property type="entry name" value="ZINC_FINGER_C2H2_2"/>
    <property type="match status" value="5"/>
</dbReference>
<keyword evidence="8" id="KW-1185">Reference proteome</keyword>
<dbReference type="InterPro" id="IPR013087">
    <property type="entry name" value="Znf_C2H2_type"/>
</dbReference>
<evidence type="ECO:0000256" key="5">
    <source>
        <dbReference type="PROSITE-ProRule" id="PRU00042"/>
    </source>
</evidence>
<evidence type="ECO:0000256" key="1">
    <source>
        <dbReference type="ARBA" id="ARBA00022723"/>
    </source>
</evidence>